<dbReference type="Proteomes" id="UP000317010">
    <property type="component" value="Unassembled WGS sequence"/>
</dbReference>
<evidence type="ECO:0000313" key="2">
    <source>
        <dbReference type="Proteomes" id="UP000317010"/>
    </source>
</evidence>
<dbReference type="InterPro" id="IPR056510">
    <property type="entry name" value="WapI"/>
</dbReference>
<reference evidence="1 2" key="1">
    <citation type="submission" date="2019-07" db="EMBL/GenBank/DDBJ databases">
        <title>Genomic Encyclopedia of Archaeal and Bacterial Type Strains, Phase II (KMG-II): from individual species to whole genera.</title>
        <authorList>
            <person name="Goeker M."/>
        </authorList>
    </citation>
    <scope>NUCLEOTIDE SEQUENCE [LARGE SCALE GENOMIC DNA]</scope>
    <source>
        <strain evidence="1 2">ATCC BAA-1854</strain>
    </source>
</reference>
<evidence type="ECO:0000313" key="1">
    <source>
        <dbReference type="EMBL" id="TWJ03445.1"/>
    </source>
</evidence>
<dbReference type="Pfam" id="PF24716">
    <property type="entry name" value="WapI"/>
    <property type="match status" value="1"/>
</dbReference>
<gene>
    <name evidence="1" type="ORF">JN11_00988</name>
</gene>
<protein>
    <submittedName>
        <fullName evidence="1">Uncharacterized protein</fullName>
    </submittedName>
</protein>
<dbReference type="OrthoDB" id="665647at2"/>
<keyword evidence="2" id="KW-1185">Reference proteome</keyword>
<accession>A0A562UDN7</accession>
<name>A0A562UDN7_9SPHI</name>
<organism evidence="1 2">
    <name type="scientific">Mucilaginibacter frigoritolerans</name>
    <dbReference type="NCBI Taxonomy" id="652788"/>
    <lineage>
        <taxon>Bacteria</taxon>
        <taxon>Pseudomonadati</taxon>
        <taxon>Bacteroidota</taxon>
        <taxon>Sphingobacteriia</taxon>
        <taxon>Sphingobacteriales</taxon>
        <taxon>Sphingobacteriaceae</taxon>
        <taxon>Mucilaginibacter</taxon>
    </lineage>
</organism>
<dbReference type="EMBL" id="VLLI01000002">
    <property type="protein sequence ID" value="TWJ03445.1"/>
    <property type="molecule type" value="Genomic_DNA"/>
</dbReference>
<dbReference type="AlphaFoldDB" id="A0A562UDN7"/>
<dbReference type="RefSeq" id="WP_144910158.1">
    <property type="nucleotide sequence ID" value="NZ_VLLI01000002.1"/>
</dbReference>
<sequence>MEECFELSESGDIVRIEPLEYLRYDSNLDWDKNWIKTKVFIKGGAFSGEYIADFMSVDFLRFRNEFNALYDNLSGSAYFYDLEGYLEMKIKGDGFGHFNVDVKACDAPGVNASYLTFWMTFDQTYIKQMVRGLDAIIKEFPVVGNLK</sequence>
<comment type="caution">
    <text evidence="1">The sequence shown here is derived from an EMBL/GenBank/DDBJ whole genome shotgun (WGS) entry which is preliminary data.</text>
</comment>
<proteinExistence type="predicted"/>